<dbReference type="EMBL" id="LT575490">
    <property type="protein sequence ID" value="SAY43802.1"/>
    <property type="molecule type" value="Genomic_DNA"/>
</dbReference>
<feature type="signal peptide" evidence="1">
    <location>
        <begin position="1"/>
        <end position="19"/>
    </location>
</feature>
<evidence type="ECO:0000256" key="1">
    <source>
        <dbReference type="SAM" id="SignalP"/>
    </source>
</evidence>
<organism evidence="2">
    <name type="scientific">Serratia marcescens</name>
    <dbReference type="NCBI Taxonomy" id="615"/>
    <lineage>
        <taxon>Bacteria</taxon>
        <taxon>Pseudomonadati</taxon>
        <taxon>Pseudomonadota</taxon>
        <taxon>Gammaproteobacteria</taxon>
        <taxon>Enterobacterales</taxon>
        <taxon>Yersiniaceae</taxon>
        <taxon>Serratia</taxon>
    </lineage>
</organism>
<evidence type="ECO:0008006" key="3">
    <source>
        <dbReference type="Google" id="ProtNLM"/>
    </source>
</evidence>
<evidence type="ECO:0000313" key="2">
    <source>
        <dbReference type="EMBL" id="SAY43802.1"/>
    </source>
</evidence>
<gene>
    <name evidence="2" type="ORF">PWN146_02495</name>
</gene>
<reference evidence="2" key="1">
    <citation type="submission" date="2016-05" db="EMBL/GenBank/DDBJ databases">
        <authorList>
            <person name="Cock P.J.A."/>
            <person name="Cock P.J.A."/>
        </authorList>
    </citation>
    <scope>NUCLEOTIDE SEQUENCE</scope>
    <source>
        <strain evidence="2">PWN146_assembly</strain>
    </source>
</reference>
<feature type="chain" id="PRO_5008675223" description="Type VI secretion system-associated protein" evidence="1">
    <location>
        <begin position="20"/>
        <end position="328"/>
    </location>
</feature>
<protein>
    <recommendedName>
        <fullName evidence="3">Type VI secretion system-associated protein</fullName>
    </recommendedName>
</protein>
<name>A0A1C3HFL5_SERMA</name>
<accession>A0A1C3HFL5</accession>
<dbReference type="AlphaFoldDB" id="A0A1C3HFL5"/>
<sequence>MKYWMPGLVALMAVPTAQAMNYRLVYSPSQKLEVFIDDVKNSNPESWCGKSIPLRIVSAQGKDPAVLNDFLPRVGNLLEKQCPKAGHLPWTLTDKRGETLASGEAAKARGWKPVVKQEAVAQPETPPQPAIPAAVAVTSPLADPATAQRFSLPQGCHFRTFWHDDANGGALFIPAGDALRCGEDGWLQGSGAVTLQQGGQTLSPTLWFLQGYPLAQINGGDRALTVVNANAQRLVLGGNPQAPGSFLLLSFEPKLHAWAFNGEAIVEMPRVDAADEDKVKQRLQQAQTAWQPLLSAPAPLTFKLVEKLAADRVDPASGSYLSVNGATH</sequence>
<proteinExistence type="predicted"/>
<keyword evidence="1" id="KW-0732">Signal</keyword>